<dbReference type="Proteomes" id="UP001162640">
    <property type="component" value="Unassembled WGS sequence"/>
</dbReference>
<proteinExistence type="predicted"/>
<reference evidence="3" key="1">
    <citation type="journal article" date="2023" name="Commun. Biol.">
        <title>Genome analysis of Parmales, the sister group of diatoms, reveals the evolutionary specialization of diatoms from phago-mixotrophs to photoautotrophs.</title>
        <authorList>
            <person name="Ban H."/>
            <person name="Sato S."/>
            <person name="Yoshikawa S."/>
            <person name="Yamada K."/>
            <person name="Nakamura Y."/>
            <person name="Ichinomiya M."/>
            <person name="Sato N."/>
            <person name="Blanc-Mathieu R."/>
            <person name="Endo H."/>
            <person name="Kuwata A."/>
            <person name="Ogata H."/>
        </authorList>
    </citation>
    <scope>NUCLEOTIDE SEQUENCE [LARGE SCALE GENOMIC DNA]</scope>
</reference>
<accession>A0A9W7B798</accession>
<evidence type="ECO:0008006" key="4">
    <source>
        <dbReference type="Google" id="ProtNLM"/>
    </source>
</evidence>
<feature type="transmembrane region" description="Helical" evidence="1">
    <location>
        <begin position="15"/>
        <end position="33"/>
    </location>
</feature>
<keyword evidence="1" id="KW-1133">Transmembrane helix</keyword>
<keyword evidence="1" id="KW-0812">Transmembrane</keyword>
<dbReference type="SUPFAM" id="SSF103481">
    <property type="entry name" value="Multidrug resistance efflux transporter EmrE"/>
    <property type="match status" value="1"/>
</dbReference>
<gene>
    <name evidence="2" type="ORF">TL16_g09003</name>
</gene>
<keyword evidence="1" id="KW-0472">Membrane</keyword>
<protein>
    <recommendedName>
        <fullName evidence="4">EamA domain-containing protein</fullName>
    </recommendedName>
</protein>
<name>A0A9W7B798_9STRA</name>
<comment type="caution">
    <text evidence="2">The sequence shown here is derived from an EMBL/GenBank/DDBJ whole genome shotgun (WGS) entry which is preliminary data.</text>
</comment>
<evidence type="ECO:0000256" key="1">
    <source>
        <dbReference type="SAM" id="Phobius"/>
    </source>
</evidence>
<dbReference type="InterPro" id="IPR037185">
    <property type="entry name" value="EmrE-like"/>
</dbReference>
<dbReference type="AlphaFoldDB" id="A0A9W7B798"/>
<organism evidence="2 3">
    <name type="scientific">Triparma laevis f. inornata</name>
    <dbReference type="NCBI Taxonomy" id="1714386"/>
    <lineage>
        <taxon>Eukaryota</taxon>
        <taxon>Sar</taxon>
        <taxon>Stramenopiles</taxon>
        <taxon>Ochrophyta</taxon>
        <taxon>Bolidophyceae</taxon>
        <taxon>Parmales</taxon>
        <taxon>Triparmaceae</taxon>
        <taxon>Triparma</taxon>
    </lineage>
</organism>
<evidence type="ECO:0000313" key="2">
    <source>
        <dbReference type="EMBL" id="GMH81668.1"/>
    </source>
</evidence>
<evidence type="ECO:0000313" key="3">
    <source>
        <dbReference type="Proteomes" id="UP001162640"/>
    </source>
</evidence>
<dbReference type="EMBL" id="BLQM01000303">
    <property type="protein sequence ID" value="GMH81668.1"/>
    <property type="molecule type" value="Genomic_DNA"/>
</dbReference>
<sequence length="96" mass="10037">MRSKSTHPTSFTSKSAFICSLAVVIVPLLDFVFRGKKLNEKSLIGCVLAVVGVALLEVGDVGEMSFGSGDLATFFQPLGESNEREASASAASVLVV</sequence>